<comment type="caution">
    <text evidence="13">The sequence shown here is derived from an EMBL/GenBank/DDBJ whole genome shotgun (WGS) entry which is preliminary data.</text>
</comment>
<organism evidence="13 14">
    <name type="scientific">Pycnococcus provasolii</name>
    <dbReference type="NCBI Taxonomy" id="41880"/>
    <lineage>
        <taxon>Eukaryota</taxon>
        <taxon>Viridiplantae</taxon>
        <taxon>Chlorophyta</taxon>
        <taxon>Pseudoscourfieldiophyceae</taxon>
        <taxon>Pseudoscourfieldiales</taxon>
        <taxon>Pycnococcaceae</taxon>
        <taxon>Pycnococcus</taxon>
    </lineage>
</organism>
<dbReference type="EMBL" id="BNJQ01000003">
    <property type="protein sequence ID" value="GHP02283.1"/>
    <property type="molecule type" value="Genomic_DNA"/>
</dbReference>
<dbReference type="OrthoDB" id="1716625at2759"/>
<feature type="region of interest" description="Disordered" evidence="9">
    <location>
        <begin position="171"/>
        <end position="202"/>
    </location>
</feature>
<reference evidence="13" key="1">
    <citation type="submission" date="2020-10" db="EMBL/GenBank/DDBJ databases">
        <title>Unveiling of a novel bifunctional photoreceptor, Dualchrome1, isolated from a cosmopolitan green alga.</title>
        <authorList>
            <person name="Suzuki S."/>
            <person name="Kawachi M."/>
        </authorList>
    </citation>
    <scope>NUCLEOTIDE SEQUENCE</scope>
    <source>
        <strain evidence="13">NIES 2893</strain>
    </source>
</reference>
<evidence type="ECO:0000259" key="11">
    <source>
        <dbReference type="PROSITE" id="PS50222"/>
    </source>
</evidence>
<evidence type="ECO:0008006" key="15">
    <source>
        <dbReference type="Google" id="ProtNLM"/>
    </source>
</evidence>
<evidence type="ECO:0000256" key="7">
    <source>
        <dbReference type="ARBA" id="ARBA00022837"/>
    </source>
</evidence>
<feature type="domain" description="EF-hand" evidence="11">
    <location>
        <begin position="39"/>
        <end position="74"/>
    </location>
</feature>
<dbReference type="InterPro" id="IPR011992">
    <property type="entry name" value="EF-hand-dom_pair"/>
</dbReference>
<dbReference type="SMART" id="SM00027">
    <property type="entry name" value="EH"/>
    <property type="match status" value="1"/>
</dbReference>
<evidence type="ECO:0000256" key="1">
    <source>
        <dbReference type="ARBA" id="ARBA00004413"/>
    </source>
</evidence>
<dbReference type="Proteomes" id="UP000660262">
    <property type="component" value="Unassembled WGS sequence"/>
</dbReference>
<keyword evidence="14" id="KW-1185">Reference proteome</keyword>
<dbReference type="PROSITE" id="PS51718">
    <property type="entry name" value="G_DYNAMIN_2"/>
    <property type="match status" value="1"/>
</dbReference>
<gene>
    <name evidence="13" type="ORF">PPROV_000104000</name>
</gene>
<dbReference type="Gene3D" id="1.10.268.20">
    <property type="match status" value="1"/>
</dbReference>
<dbReference type="PANTHER" id="PTHR11216">
    <property type="entry name" value="EH DOMAIN"/>
    <property type="match status" value="1"/>
</dbReference>
<comment type="subcellular location">
    <subcellularLocation>
        <location evidence="1">Cell membrane</location>
        <topology evidence="1">Peripheral membrane protein</topology>
        <orientation evidence="1">Cytoplasmic side</orientation>
    </subcellularLocation>
    <subcellularLocation>
        <location evidence="2">Endosome membrane</location>
        <topology evidence="2">Peripheral membrane protein</topology>
    </subcellularLocation>
</comment>
<evidence type="ECO:0000259" key="12">
    <source>
        <dbReference type="PROSITE" id="PS51718"/>
    </source>
</evidence>
<evidence type="ECO:0000313" key="14">
    <source>
        <dbReference type="Proteomes" id="UP000660262"/>
    </source>
</evidence>
<proteinExistence type="predicted"/>
<dbReference type="InterPro" id="IPR045063">
    <property type="entry name" value="Dynamin_N"/>
</dbReference>
<protein>
    <recommendedName>
        <fullName evidence="15">Dynamin-type G domain-containing protein</fullName>
    </recommendedName>
</protein>
<feature type="domain" description="Dynamin-type G" evidence="12">
    <location>
        <begin position="247"/>
        <end position="482"/>
    </location>
</feature>
<evidence type="ECO:0000256" key="8">
    <source>
        <dbReference type="ARBA" id="ARBA00023136"/>
    </source>
</evidence>
<evidence type="ECO:0000256" key="5">
    <source>
        <dbReference type="ARBA" id="ARBA00022741"/>
    </source>
</evidence>
<dbReference type="Pfam" id="PF00350">
    <property type="entry name" value="Dynamin_N"/>
    <property type="match status" value="1"/>
</dbReference>
<dbReference type="Pfam" id="PF18150">
    <property type="entry name" value="DUF5600"/>
    <property type="match status" value="1"/>
</dbReference>
<dbReference type="InterPro" id="IPR027417">
    <property type="entry name" value="P-loop_NTPase"/>
</dbReference>
<dbReference type="CDD" id="cd09913">
    <property type="entry name" value="EHD"/>
    <property type="match status" value="1"/>
</dbReference>
<dbReference type="GO" id="GO:0006897">
    <property type="term" value="P:endocytosis"/>
    <property type="evidence" value="ECO:0007669"/>
    <property type="project" value="TreeGrafter"/>
</dbReference>
<sequence length="599" mass="66111">MSSSHGYDNNDASAPAAAVAAGRSVDLSEDAAYNESVASNLRMYTAWFKEADADRDGRVGGKEAASFLQKSYLPRNVLGQIWTLSDTQQNGSLTFSQFCRALVLISKIQHGQIRISELSQQRDVDHDDDEADLAMPPPLLDGKNGVKAEDLDELCMRLGIVNLSQAHGGSTSIAAGSSPGMDNPDAKGGGSRSSILSDAGKKAKMSSKSVMSISDGLRQLYMKVIKPIEESCLFPNFHNPLLRDSDFGARPLVMLLGQYSTGKTTFVKTLLDGMTYPQAQIGPEPTTDRFVAVSYGVDEQAIPGNTLCVDRTQPFTGLTKFGSSFLNKFAGATCPAKALEQMTIIDTPGVLSGDKQRIERRYDFPGVVRWFAERSDLILLMFDPFKLDISDEFRRVISACSGHDDKIRVILNKANSVSAQHLMRVYGALMWSLSRVLRSPEVPRVYCGNFSSAHDGGPGDEENGPLLQKEKEALLADLYDVPRRHVGRRVNEYIKRIRTLRIHALLVSALRDAMPSMMGVEKKRQNLIDNLEDVFLDVQRKYNLPVGDFPDIEVFRESLRGIKDFKKFPRASNSTLKAIDDVLEVEVPALLTRFGNPFQ</sequence>
<dbReference type="Pfam" id="PF16880">
    <property type="entry name" value="EHD_N"/>
    <property type="match status" value="1"/>
</dbReference>
<keyword evidence="4" id="KW-0479">Metal-binding</keyword>
<evidence type="ECO:0000256" key="4">
    <source>
        <dbReference type="ARBA" id="ARBA00022723"/>
    </source>
</evidence>
<keyword evidence="5" id="KW-0547">Nucleotide-binding</keyword>
<dbReference type="GO" id="GO:0005886">
    <property type="term" value="C:plasma membrane"/>
    <property type="evidence" value="ECO:0007669"/>
    <property type="project" value="UniProtKB-SubCell"/>
</dbReference>
<dbReference type="PROSITE" id="PS50222">
    <property type="entry name" value="EF_HAND_2"/>
    <property type="match status" value="1"/>
</dbReference>
<dbReference type="SUPFAM" id="SSF52540">
    <property type="entry name" value="P-loop containing nucleoside triphosphate hydrolases"/>
    <property type="match status" value="1"/>
</dbReference>
<feature type="domain" description="EH" evidence="10">
    <location>
        <begin position="40"/>
        <end position="115"/>
    </location>
</feature>
<dbReference type="GO" id="GO:0016197">
    <property type="term" value="P:endosomal transport"/>
    <property type="evidence" value="ECO:0007669"/>
    <property type="project" value="TreeGrafter"/>
</dbReference>
<dbReference type="PANTHER" id="PTHR11216:SF31">
    <property type="entry name" value="AT21416P"/>
    <property type="match status" value="1"/>
</dbReference>
<evidence type="ECO:0000256" key="9">
    <source>
        <dbReference type="SAM" id="MobiDB-lite"/>
    </source>
</evidence>
<dbReference type="InterPro" id="IPR030381">
    <property type="entry name" value="G_DYNAMIN_dom"/>
</dbReference>
<keyword evidence="3" id="KW-1003">Cell membrane</keyword>
<dbReference type="Gene3D" id="3.40.50.300">
    <property type="entry name" value="P-loop containing nucleotide triphosphate hydrolases"/>
    <property type="match status" value="1"/>
</dbReference>
<evidence type="ECO:0000256" key="2">
    <source>
        <dbReference type="ARBA" id="ARBA00004481"/>
    </source>
</evidence>
<evidence type="ECO:0000313" key="13">
    <source>
        <dbReference type="EMBL" id="GHP02283.1"/>
    </source>
</evidence>
<accession>A0A830H7J3</accession>
<dbReference type="CDD" id="cd00052">
    <property type="entry name" value="EH"/>
    <property type="match status" value="1"/>
</dbReference>
<dbReference type="InterPro" id="IPR002048">
    <property type="entry name" value="EF_hand_dom"/>
</dbReference>
<keyword evidence="8" id="KW-0472">Membrane</keyword>
<dbReference type="GO" id="GO:0005509">
    <property type="term" value="F:calcium ion binding"/>
    <property type="evidence" value="ECO:0007669"/>
    <property type="project" value="InterPro"/>
</dbReference>
<dbReference type="SUPFAM" id="SSF47473">
    <property type="entry name" value="EF-hand"/>
    <property type="match status" value="1"/>
</dbReference>
<dbReference type="AlphaFoldDB" id="A0A830H7J3"/>
<keyword evidence="6" id="KW-0967">Endosome</keyword>
<dbReference type="InterPro" id="IPR040990">
    <property type="entry name" value="DUF5600"/>
</dbReference>
<dbReference type="Gene3D" id="1.10.238.10">
    <property type="entry name" value="EF-hand"/>
    <property type="match status" value="1"/>
</dbReference>
<keyword evidence="7" id="KW-0106">Calcium</keyword>
<evidence type="ECO:0000256" key="6">
    <source>
        <dbReference type="ARBA" id="ARBA00022753"/>
    </source>
</evidence>
<dbReference type="InterPro" id="IPR031692">
    <property type="entry name" value="EHD_N"/>
</dbReference>
<evidence type="ECO:0000259" key="10">
    <source>
        <dbReference type="PROSITE" id="PS50031"/>
    </source>
</evidence>
<dbReference type="Pfam" id="PF12763">
    <property type="entry name" value="EH"/>
    <property type="match status" value="1"/>
</dbReference>
<name>A0A830H7J3_9CHLO</name>
<dbReference type="GO" id="GO:0010008">
    <property type="term" value="C:endosome membrane"/>
    <property type="evidence" value="ECO:0007669"/>
    <property type="project" value="UniProtKB-SubCell"/>
</dbReference>
<dbReference type="PROSITE" id="PS50031">
    <property type="entry name" value="EH"/>
    <property type="match status" value="1"/>
</dbReference>
<dbReference type="InterPro" id="IPR000261">
    <property type="entry name" value="EH_dom"/>
</dbReference>
<evidence type="ECO:0000256" key="3">
    <source>
        <dbReference type="ARBA" id="ARBA00022475"/>
    </source>
</evidence>
<dbReference type="GO" id="GO:0005525">
    <property type="term" value="F:GTP binding"/>
    <property type="evidence" value="ECO:0007669"/>
    <property type="project" value="InterPro"/>
</dbReference>